<dbReference type="SUPFAM" id="SSF46785">
    <property type="entry name" value="Winged helix' DNA-binding domain"/>
    <property type="match status" value="1"/>
</dbReference>
<evidence type="ECO:0000256" key="2">
    <source>
        <dbReference type="ARBA" id="ARBA00023163"/>
    </source>
</evidence>
<sequence length="308" mass="36622">MKKSERLNDMLRFLNEKKQFNLSDIMSKYEISKSTALRDLTSLEKIGLAFYSDAGRYGKYVLLNNQVLPTIRFTENELFALYMSLLMIKEYRSLPFTAEFQQIRQKFLENVSPRMRQQLHLFENKIQFENQKHPYASLYLKEVLYYSINEAKVVMFYNKKEYTVQFYQIISRFNQWYVQAYDYGNRTIKTFRCDKIEGLNKLEADKGLAPERISKIAGCNKLERSCLFKVEISSSLVDEYYKENYPTIKLKEECGHYFLCGQYHPMELDFVLSYLAKFVSGMIQIEPVALKAKLLDYFHKQVSHLQKL</sequence>
<dbReference type="PANTHER" id="PTHR34580:SF9">
    <property type="entry name" value="SLL5097 PROTEIN"/>
    <property type="match status" value="1"/>
</dbReference>
<dbReference type="EMBL" id="NGJZ01000003">
    <property type="protein sequence ID" value="RSU06418.1"/>
    <property type="molecule type" value="Genomic_DNA"/>
</dbReference>
<name>A0A430AFC0_9ENTE</name>
<proteinExistence type="predicted"/>
<dbReference type="RefSeq" id="WP_126825628.1">
    <property type="nucleotide sequence ID" value="NZ_JBHLWU010000001.1"/>
</dbReference>
<dbReference type="Pfam" id="PF08279">
    <property type="entry name" value="HTH_11"/>
    <property type="match status" value="1"/>
</dbReference>
<protein>
    <recommendedName>
        <fullName evidence="3">HTH deoR-type domain-containing protein</fullName>
    </recommendedName>
</protein>
<comment type="caution">
    <text evidence="4">The sequence shown here is derived from an EMBL/GenBank/DDBJ whole genome shotgun (WGS) entry which is preliminary data.</text>
</comment>
<keyword evidence="1" id="KW-0805">Transcription regulation</keyword>
<dbReference type="InterPro" id="IPR051534">
    <property type="entry name" value="CBASS_pafABC_assoc_protein"/>
</dbReference>
<dbReference type="InterPro" id="IPR036390">
    <property type="entry name" value="WH_DNA-bd_sf"/>
</dbReference>
<organism evidence="4 5">
    <name type="scientific">Vagococcus entomophilus</name>
    <dbReference type="NCBI Taxonomy" id="1160095"/>
    <lineage>
        <taxon>Bacteria</taxon>
        <taxon>Bacillati</taxon>
        <taxon>Bacillota</taxon>
        <taxon>Bacilli</taxon>
        <taxon>Lactobacillales</taxon>
        <taxon>Enterococcaceae</taxon>
        <taxon>Vagococcus</taxon>
    </lineage>
</organism>
<accession>A0A430AFC0</accession>
<dbReference type="Proteomes" id="UP000288669">
    <property type="component" value="Unassembled WGS sequence"/>
</dbReference>
<evidence type="ECO:0000259" key="3">
    <source>
        <dbReference type="PROSITE" id="PS51000"/>
    </source>
</evidence>
<evidence type="ECO:0000256" key="1">
    <source>
        <dbReference type="ARBA" id="ARBA00023015"/>
    </source>
</evidence>
<dbReference type="PANTHER" id="PTHR34580">
    <property type="match status" value="1"/>
</dbReference>
<keyword evidence="2" id="KW-0804">Transcription</keyword>
<reference evidence="4 5" key="1">
    <citation type="submission" date="2017-05" db="EMBL/GenBank/DDBJ databases">
        <title>Vagococcus spp. assemblies.</title>
        <authorList>
            <person name="Gulvik C.A."/>
        </authorList>
    </citation>
    <scope>NUCLEOTIDE SEQUENCE [LARGE SCALE GENOMIC DNA]</scope>
    <source>
        <strain evidence="4 5">DSM 24756</strain>
    </source>
</reference>
<dbReference type="Gene3D" id="1.10.10.10">
    <property type="entry name" value="Winged helix-like DNA-binding domain superfamily/Winged helix DNA-binding domain"/>
    <property type="match status" value="1"/>
</dbReference>
<evidence type="ECO:0000313" key="4">
    <source>
        <dbReference type="EMBL" id="RSU06418.1"/>
    </source>
</evidence>
<dbReference type="InterPro" id="IPR013196">
    <property type="entry name" value="HTH_11"/>
</dbReference>
<dbReference type="AlphaFoldDB" id="A0A430AFC0"/>
<evidence type="ECO:0000313" key="5">
    <source>
        <dbReference type="Proteomes" id="UP000288669"/>
    </source>
</evidence>
<dbReference type="InterPro" id="IPR001034">
    <property type="entry name" value="DeoR_HTH"/>
</dbReference>
<dbReference type="Pfam" id="PF13280">
    <property type="entry name" value="WYL"/>
    <property type="match status" value="1"/>
</dbReference>
<dbReference type="InterPro" id="IPR026881">
    <property type="entry name" value="WYL_dom"/>
</dbReference>
<dbReference type="PROSITE" id="PS51000">
    <property type="entry name" value="HTH_DEOR_2"/>
    <property type="match status" value="1"/>
</dbReference>
<dbReference type="OrthoDB" id="9815009at2"/>
<gene>
    <name evidence="4" type="ORF">CBF30_09190</name>
</gene>
<keyword evidence="5" id="KW-1185">Reference proteome</keyword>
<dbReference type="GO" id="GO:0003700">
    <property type="term" value="F:DNA-binding transcription factor activity"/>
    <property type="evidence" value="ECO:0007669"/>
    <property type="project" value="InterPro"/>
</dbReference>
<dbReference type="InterPro" id="IPR036388">
    <property type="entry name" value="WH-like_DNA-bd_sf"/>
</dbReference>
<feature type="domain" description="HTH deoR-type" evidence="3">
    <location>
        <begin position="3"/>
        <end position="58"/>
    </location>
</feature>